<proteinExistence type="predicted"/>
<keyword evidence="2" id="KW-1185">Reference proteome</keyword>
<evidence type="ECO:0000313" key="2">
    <source>
        <dbReference type="Proteomes" id="UP001164459"/>
    </source>
</evidence>
<dbReference type="RefSeq" id="WP_269038171.1">
    <property type="nucleotide sequence ID" value="NZ_CP114040.1"/>
</dbReference>
<gene>
    <name evidence="1" type="ORF">O0S08_06660</name>
</gene>
<dbReference type="EMBL" id="CP114040">
    <property type="protein sequence ID" value="WAS95828.1"/>
    <property type="molecule type" value="Genomic_DNA"/>
</dbReference>
<organism evidence="1 2">
    <name type="scientific">Nannocystis punicea</name>
    <dbReference type="NCBI Taxonomy" id="2995304"/>
    <lineage>
        <taxon>Bacteria</taxon>
        <taxon>Pseudomonadati</taxon>
        <taxon>Myxococcota</taxon>
        <taxon>Polyangia</taxon>
        <taxon>Nannocystales</taxon>
        <taxon>Nannocystaceae</taxon>
        <taxon>Nannocystis</taxon>
    </lineage>
</organism>
<evidence type="ECO:0000313" key="1">
    <source>
        <dbReference type="EMBL" id="WAS95828.1"/>
    </source>
</evidence>
<name>A0ABY7H991_9BACT</name>
<reference evidence="1" key="1">
    <citation type="submission" date="2022-11" db="EMBL/GenBank/DDBJ databases">
        <title>Minimal conservation of predation-associated metabolite biosynthetic gene clusters underscores biosynthetic potential of Myxococcota including descriptions for ten novel species: Archangium lansinium sp. nov., Myxococcus landrumus sp. nov., Nannocystis bai.</title>
        <authorList>
            <person name="Ahearne A."/>
            <person name="Stevens C."/>
            <person name="Dowd S."/>
        </authorList>
    </citation>
    <scope>NUCLEOTIDE SEQUENCE</scope>
    <source>
        <strain evidence="1">Fl3</strain>
    </source>
</reference>
<sequence>MDSATALEILHDVFSERVEAAVSSWSALVQLSFYDGEPATAVMALYQDDELGMRAEQPVVLVPRGAGVTPERYRAFAEGVRESMGFQIARYEGMTGPAEFFLSDLLRDPALQTAADFARALRDDEVAARVLSPIQVGDFAEKHALPTIADAVTCRLVWDLLREQAHAEASARRLAEEGRVEAVPHLVALVEHWVERGYTYQGQWFVEGINAHLACTRQLESLLRRAEGPEVRRRVGALAEAGCFEAD</sequence>
<accession>A0ABY7H991</accession>
<dbReference type="Proteomes" id="UP001164459">
    <property type="component" value="Chromosome"/>
</dbReference>
<protein>
    <submittedName>
        <fullName evidence="1">Uncharacterized protein</fullName>
    </submittedName>
</protein>